<feature type="transmembrane region" description="Helical" evidence="11">
    <location>
        <begin position="441"/>
        <end position="461"/>
    </location>
</feature>
<reference evidence="14 15" key="1">
    <citation type="submission" date="2024-05" db="EMBL/GenBank/DDBJ databases">
        <authorList>
            <person name="Wallberg A."/>
        </authorList>
    </citation>
    <scope>NUCLEOTIDE SEQUENCE [LARGE SCALE GENOMIC DNA]</scope>
</reference>
<evidence type="ECO:0000256" key="11">
    <source>
        <dbReference type="SAM" id="Phobius"/>
    </source>
</evidence>
<evidence type="ECO:0000256" key="7">
    <source>
        <dbReference type="ARBA" id="ARBA00023136"/>
    </source>
</evidence>
<dbReference type="PROSITE" id="PS00649">
    <property type="entry name" value="G_PROTEIN_RECEP_F2_1"/>
    <property type="match status" value="1"/>
</dbReference>
<keyword evidence="10" id="KW-0807">Transducer</keyword>
<dbReference type="GO" id="GO:0007188">
    <property type="term" value="P:adenylate cyclase-modulating G protein-coupled receptor signaling pathway"/>
    <property type="evidence" value="ECO:0007669"/>
    <property type="project" value="TreeGrafter"/>
</dbReference>
<comment type="subcellular location">
    <subcellularLocation>
        <location evidence="1">Cell membrane</location>
        <topology evidence="1">Multi-pass membrane protein</topology>
    </subcellularLocation>
</comment>
<comment type="similarity">
    <text evidence="2">Belongs to the G-protein coupled receptor 2 family.</text>
</comment>
<dbReference type="Gene3D" id="4.10.1240.10">
    <property type="entry name" value="GPCR, family 2, extracellular hormone receptor domain"/>
    <property type="match status" value="1"/>
</dbReference>
<evidence type="ECO:0000256" key="8">
    <source>
        <dbReference type="ARBA" id="ARBA00023170"/>
    </source>
</evidence>
<keyword evidence="9" id="KW-0325">Glycoprotein</keyword>
<keyword evidence="4 11" id="KW-0812">Transmembrane</keyword>
<accession>A0AAV2PW11</accession>
<dbReference type="SMART" id="SM00008">
    <property type="entry name" value="HormR"/>
    <property type="match status" value="1"/>
</dbReference>
<dbReference type="SUPFAM" id="SSF111418">
    <property type="entry name" value="Hormone receptor domain"/>
    <property type="match status" value="1"/>
</dbReference>
<evidence type="ECO:0000256" key="2">
    <source>
        <dbReference type="ARBA" id="ARBA00005314"/>
    </source>
</evidence>
<dbReference type="GO" id="GO:0017046">
    <property type="term" value="F:peptide hormone binding"/>
    <property type="evidence" value="ECO:0007669"/>
    <property type="project" value="TreeGrafter"/>
</dbReference>
<keyword evidence="7 11" id="KW-0472">Membrane</keyword>
<keyword evidence="3" id="KW-1003">Cell membrane</keyword>
<dbReference type="InterPro" id="IPR017981">
    <property type="entry name" value="GPCR_2-like_7TM"/>
</dbReference>
<organism evidence="14 15">
    <name type="scientific">Meganyctiphanes norvegica</name>
    <name type="common">Northern krill</name>
    <name type="synonym">Thysanopoda norvegica</name>
    <dbReference type="NCBI Taxonomy" id="48144"/>
    <lineage>
        <taxon>Eukaryota</taxon>
        <taxon>Metazoa</taxon>
        <taxon>Ecdysozoa</taxon>
        <taxon>Arthropoda</taxon>
        <taxon>Crustacea</taxon>
        <taxon>Multicrustacea</taxon>
        <taxon>Malacostraca</taxon>
        <taxon>Eumalacostraca</taxon>
        <taxon>Eucarida</taxon>
        <taxon>Euphausiacea</taxon>
        <taxon>Euphausiidae</taxon>
        <taxon>Meganyctiphanes</taxon>
    </lineage>
</organism>
<dbReference type="InterPro" id="IPR000832">
    <property type="entry name" value="GPCR_2_secretin-like"/>
</dbReference>
<dbReference type="InterPro" id="IPR001879">
    <property type="entry name" value="GPCR_2_extracellular_dom"/>
</dbReference>
<evidence type="ECO:0000313" key="15">
    <source>
        <dbReference type="Proteomes" id="UP001497623"/>
    </source>
</evidence>
<feature type="transmembrane region" description="Helical" evidence="11">
    <location>
        <begin position="378"/>
        <end position="397"/>
    </location>
</feature>
<dbReference type="PROSITE" id="PS50227">
    <property type="entry name" value="G_PROTEIN_RECEP_F2_3"/>
    <property type="match status" value="1"/>
</dbReference>
<gene>
    <name evidence="14" type="ORF">MNOR_LOCUS5405</name>
</gene>
<feature type="transmembrane region" description="Helical" evidence="11">
    <location>
        <begin position="307"/>
        <end position="326"/>
    </location>
</feature>
<evidence type="ECO:0000256" key="6">
    <source>
        <dbReference type="ARBA" id="ARBA00023040"/>
    </source>
</evidence>
<feature type="transmembrane region" description="Helical" evidence="11">
    <location>
        <begin position="268"/>
        <end position="295"/>
    </location>
</feature>
<name>A0AAV2PW11_MEGNR</name>
<dbReference type="Pfam" id="PF00002">
    <property type="entry name" value="7tm_2"/>
    <property type="match status" value="1"/>
</dbReference>
<dbReference type="GO" id="GO:0008528">
    <property type="term" value="F:G protein-coupled peptide receptor activity"/>
    <property type="evidence" value="ECO:0007669"/>
    <property type="project" value="TreeGrafter"/>
</dbReference>
<feature type="transmembrane region" description="Helical" evidence="11">
    <location>
        <begin position="203"/>
        <end position="225"/>
    </location>
</feature>
<proteinExistence type="inferred from homology"/>
<dbReference type="InterPro" id="IPR002001">
    <property type="entry name" value="GPCR_2_diuretic_rcpt"/>
</dbReference>
<evidence type="ECO:0000259" key="13">
    <source>
        <dbReference type="PROSITE" id="PS50261"/>
    </source>
</evidence>
<dbReference type="Proteomes" id="UP001497623">
    <property type="component" value="Unassembled WGS sequence"/>
</dbReference>
<dbReference type="EMBL" id="CAXKWB010002084">
    <property type="protein sequence ID" value="CAL4066158.1"/>
    <property type="molecule type" value="Genomic_DNA"/>
</dbReference>
<dbReference type="Pfam" id="PF02793">
    <property type="entry name" value="HRM"/>
    <property type="match status" value="1"/>
</dbReference>
<evidence type="ECO:0000256" key="1">
    <source>
        <dbReference type="ARBA" id="ARBA00004651"/>
    </source>
</evidence>
<keyword evidence="15" id="KW-1185">Reference proteome</keyword>
<protein>
    <recommendedName>
        <fullName evidence="16">Diuretic hormone receptor</fullName>
    </recommendedName>
</protein>
<dbReference type="PANTHER" id="PTHR45620">
    <property type="entry name" value="PDF RECEPTOR-LIKE PROTEIN-RELATED"/>
    <property type="match status" value="1"/>
</dbReference>
<dbReference type="InterPro" id="IPR017983">
    <property type="entry name" value="GPCR_2_secretin-like_CS"/>
</dbReference>
<dbReference type="InterPro" id="IPR036445">
    <property type="entry name" value="GPCR_2_extracell_dom_sf"/>
</dbReference>
<dbReference type="Gene3D" id="1.20.1070.10">
    <property type="entry name" value="Rhodopsin 7-helix transmembrane proteins"/>
    <property type="match status" value="1"/>
</dbReference>
<keyword evidence="6" id="KW-0297">G-protein coupled receptor</keyword>
<dbReference type="PRINTS" id="PR00249">
    <property type="entry name" value="GPCRSECRETIN"/>
</dbReference>
<feature type="non-terminal residue" evidence="14">
    <location>
        <position position="564"/>
    </location>
</feature>
<evidence type="ECO:0000313" key="14">
    <source>
        <dbReference type="EMBL" id="CAL4066158.1"/>
    </source>
</evidence>
<evidence type="ECO:0000256" key="10">
    <source>
        <dbReference type="ARBA" id="ARBA00023224"/>
    </source>
</evidence>
<evidence type="ECO:0000256" key="5">
    <source>
        <dbReference type="ARBA" id="ARBA00022989"/>
    </source>
</evidence>
<dbReference type="InterPro" id="IPR050332">
    <property type="entry name" value="GPCR_2"/>
</dbReference>
<feature type="domain" description="G-protein coupled receptors family 2 profile 1" evidence="12">
    <location>
        <begin position="108"/>
        <end position="186"/>
    </location>
</feature>
<dbReference type="PANTHER" id="PTHR45620:SF15">
    <property type="entry name" value="DIURETIC HORMONE 44 RECEPTOR 1-RELATED"/>
    <property type="match status" value="1"/>
</dbReference>
<keyword evidence="8" id="KW-0675">Receptor</keyword>
<evidence type="ECO:0000256" key="3">
    <source>
        <dbReference type="ARBA" id="ARBA00022475"/>
    </source>
</evidence>
<evidence type="ECO:0008006" key="16">
    <source>
        <dbReference type="Google" id="ProtNLM"/>
    </source>
</evidence>
<dbReference type="PRINTS" id="PR01127">
    <property type="entry name" value="DIUHORMONER"/>
</dbReference>
<dbReference type="PROSITE" id="PS50261">
    <property type="entry name" value="G_PROTEIN_RECEP_F2_4"/>
    <property type="match status" value="1"/>
</dbReference>
<dbReference type="GO" id="GO:0005886">
    <property type="term" value="C:plasma membrane"/>
    <property type="evidence" value="ECO:0007669"/>
    <property type="project" value="UniProtKB-SubCell"/>
</dbReference>
<feature type="transmembrane region" description="Helical" evidence="11">
    <location>
        <begin position="417"/>
        <end position="435"/>
    </location>
</feature>
<keyword evidence="5 11" id="KW-1133">Transmembrane helix</keyword>
<feature type="domain" description="G-protein coupled receptors family 2 profile 2" evidence="13">
    <location>
        <begin position="200"/>
        <end position="462"/>
    </location>
</feature>
<dbReference type="GO" id="GO:0007166">
    <property type="term" value="P:cell surface receptor signaling pathway"/>
    <property type="evidence" value="ECO:0007669"/>
    <property type="project" value="InterPro"/>
</dbReference>
<dbReference type="GO" id="GO:0008036">
    <property type="term" value="F:diuretic hormone receptor activity"/>
    <property type="evidence" value="ECO:0007669"/>
    <property type="project" value="InterPro"/>
</dbReference>
<feature type="transmembrane region" description="Helical" evidence="11">
    <location>
        <begin position="237"/>
        <end position="256"/>
    </location>
</feature>
<sequence>MPSLAVPTGGPAVPLLDPSTALIGAQPSAEVYTALATRVESLLNLSPTASVTPVVSDEGDSLYDPVGPFYSDVGAIDDPCQDVPSLMRQFMDHSLLINNSTDDSKLTSCFLEFVTACPSRDMTACPTKFDGVSCWPETPPGTMRAIPCFDEFNGVGYDSSENATLYCHANGTWSEKSFYDLCLNTTLSTSESLLPTFNTTKTIFYVGNSASLAAVTVALWIFLTFKDLRCLRNSIHINLLLTYFLHNLFWIIYAAIQPLMGMIVSCSFYVALTYFVFTNFMWMFVEGLYLYMLVVITFSVEDFRLRVYTLIGWGIPIPIIISWVLVKLYVTQYQDDGSDLSEENEMGGMILDTPVEEEGYHCPLIYETPIDWMHQGPVMLLLSTNIIFLMRIMWVLITKLRSANTVETQRYRKATKALLVLIPLLGLTYMLLIALPQELEHIRAILLSTQGFWVALFYCFLNSEVQNSIRHHIERWKTARGIGEVQRGASIRQGIRDGSPRSRSCLRRRHLALKFYLKFVFTLLEISSKYQTTLFTRDHFFQNIPHKNRIGIHAGGCILLSHKV</sequence>
<evidence type="ECO:0000256" key="9">
    <source>
        <dbReference type="ARBA" id="ARBA00023180"/>
    </source>
</evidence>
<dbReference type="AlphaFoldDB" id="A0AAV2PW11"/>
<comment type="caution">
    <text evidence="14">The sequence shown here is derived from an EMBL/GenBank/DDBJ whole genome shotgun (WGS) entry which is preliminary data.</text>
</comment>
<evidence type="ECO:0000256" key="4">
    <source>
        <dbReference type="ARBA" id="ARBA00022692"/>
    </source>
</evidence>
<evidence type="ECO:0000259" key="12">
    <source>
        <dbReference type="PROSITE" id="PS50227"/>
    </source>
</evidence>